<organism evidence="8 9">
    <name type="scientific">Streptomyces ochraceiscleroticus</name>
    <dbReference type="NCBI Taxonomy" id="47761"/>
    <lineage>
        <taxon>Bacteria</taxon>
        <taxon>Bacillati</taxon>
        <taxon>Actinomycetota</taxon>
        <taxon>Actinomycetes</taxon>
        <taxon>Kitasatosporales</taxon>
        <taxon>Streptomycetaceae</taxon>
        <taxon>Streptomyces</taxon>
    </lineage>
</organism>
<dbReference type="SUPFAM" id="SSF51445">
    <property type="entry name" value="(Trans)glycosidases"/>
    <property type="match status" value="1"/>
</dbReference>
<dbReference type="Proteomes" id="UP001596139">
    <property type="component" value="Unassembled WGS sequence"/>
</dbReference>
<keyword evidence="5" id="KW-0326">Glycosidase</keyword>
<keyword evidence="4 8" id="KW-0378">Hydrolase</keyword>
<dbReference type="SUPFAM" id="SSF49785">
    <property type="entry name" value="Galactose-binding domain-like"/>
    <property type="match status" value="1"/>
</dbReference>
<sequence length="800" mass="89232">MKDVTQLGEGWNLHHDGELLPAQVPGCVHTDLLAAQRIPDPYLGLNEHDVAWVGRRAWLYSRHLDYASDHERTDLVFDGLDTAAEITLAGRALGHTRNMHRSFRFDVTGRTGELEVRLASAYDEAATVRALTGERPNVYPEPSQYLRKMACSFGWDWGPTLVTAGMWRPVRLEHWSTARIARVRPLVTVEDTTGRVELHIEVERTEQGAGRPLTARATVAGTEALLTFEGDEAVLTLEVAAPELWWPRSLGEQPLYEVALTLADAAGDPLDAWHRRIGFRTVELDRTADAQGTGFTFVVNGERIFARGVNWIPDDALPSRVTPERYRHRLTQAAEANADLVRVWGGGIYEDDAFYDACDELGLMVWQDFLFACSAYPEEQPLRGEVDAEARENVVRLMPHPSLVLWNGNNENLWGFRDWDWEPELAGNSWGEGYYLGLLPRIVAELDPTRPYTAGSPWSGSWDHHPNDPAHGTYHSWEVWNREDYAEYRANVPRFVAEFGWQAPPALATLRRALPGEELAPDSPGMLHHQKAEDGNGKLNRGVARHFALPEGDFDRWHYLTQVVQARAVAAGIEHWRAHWPVCAGTVVWQLNDCWPVSSWSAVDGDGRLKPLHHELRRVYADRLLTLQPGDGTPFLAVINQSAAAWRTTVTLRLLEADGTTVRETSLDVTAEPRSVRRVQVPADLAPAAGSANEFLVADADGLRSVSFAVPDRDFAYPHPRFDVAVEPVAGQEDKVDVVVTAQTLVRDLLLQADRLGPHVGADRGLMTLLPGERARIRVSGRTDLDAAEIRAALFCVDTP</sequence>
<reference evidence="9" key="1">
    <citation type="journal article" date="2019" name="Int. J. Syst. Evol. Microbiol.">
        <title>The Global Catalogue of Microorganisms (GCM) 10K type strain sequencing project: providing services to taxonomists for standard genome sequencing and annotation.</title>
        <authorList>
            <consortium name="The Broad Institute Genomics Platform"/>
            <consortium name="The Broad Institute Genome Sequencing Center for Infectious Disease"/>
            <person name="Wu L."/>
            <person name="Ma J."/>
        </authorList>
    </citation>
    <scope>NUCLEOTIDE SEQUENCE [LARGE SCALE GENOMIC DNA]</scope>
    <source>
        <strain evidence="9">CGMCC 1.15180</strain>
    </source>
</reference>
<dbReference type="InterPro" id="IPR036156">
    <property type="entry name" value="Beta-gal/glucu_dom_sf"/>
</dbReference>
<dbReference type="InterPro" id="IPR054593">
    <property type="entry name" value="Beta-mannosidase-like_N2"/>
</dbReference>
<dbReference type="Gene3D" id="2.60.120.260">
    <property type="entry name" value="Galactose-binding domain-like"/>
    <property type="match status" value="1"/>
</dbReference>
<evidence type="ECO:0000259" key="6">
    <source>
        <dbReference type="Pfam" id="PF00703"/>
    </source>
</evidence>
<proteinExistence type="inferred from homology"/>
<feature type="domain" description="Glycoside hydrolase family 2 immunoglobulin-like beta-sandwich" evidence="6">
    <location>
        <begin position="218"/>
        <end position="280"/>
    </location>
</feature>
<comment type="similarity">
    <text evidence="2">Belongs to the glycosyl hydrolase 2 family.</text>
</comment>
<evidence type="ECO:0000259" key="7">
    <source>
        <dbReference type="Pfam" id="PF22666"/>
    </source>
</evidence>
<evidence type="ECO:0000256" key="3">
    <source>
        <dbReference type="ARBA" id="ARBA00012754"/>
    </source>
</evidence>
<evidence type="ECO:0000313" key="9">
    <source>
        <dbReference type="Proteomes" id="UP001596139"/>
    </source>
</evidence>
<evidence type="ECO:0000256" key="5">
    <source>
        <dbReference type="ARBA" id="ARBA00023295"/>
    </source>
</evidence>
<accession>A0ABW1MS63</accession>
<dbReference type="Pfam" id="PF00703">
    <property type="entry name" value="Glyco_hydro_2"/>
    <property type="match status" value="1"/>
</dbReference>
<dbReference type="InterPro" id="IPR006102">
    <property type="entry name" value="Ig-like_GH2"/>
</dbReference>
<name>A0ABW1MS63_9ACTN</name>
<comment type="catalytic activity">
    <reaction evidence="1">
        <text>Hydrolysis of terminal, non-reducing beta-D-mannose residues in beta-D-mannosides.</text>
        <dbReference type="EC" id="3.2.1.25"/>
    </reaction>
</comment>
<dbReference type="Pfam" id="PF22666">
    <property type="entry name" value="Glyco_hydro_2_N2"/>
    <property type="match status" value="1"/>
</dbReference>
<keyword evidence="9" id="KW-1185">Reference proteome</keyword>
<dbReference type="PANTHER" id="PTHR43730:SF1">
    <property type="entry name" value="BETA-MANNOSIDASE"/>
    <property type="match status" value="1"/>
</dbReference>
<dbReference type="PANTHER" id="PTHR43730">
    <property type="entry name" value="BETA-MANNOSIDASE"/>
    <property type="match status" value="1"/>
</dbReference>
<dbReference type="EC" id="3.2.1.25" evidence="3"/>
<feature type="domain" description="Beta-mannosidase-like galactose-binding" evidence="7">
    <location>
        <begin position="11"/>
        <end position="168"/>
    </location>
</feature>
<dbReference type="Gene3D" id="2.60.40.10">
    <property type="entry name" value="Immunoglobulins"/>
    <property type="match status" value="1"/>
</dbReference>
<dbReference type="Gene3D" id="3.20.20.80">
    <property type="entry name" value="Glycosidases"/>
    <property type="match status" value="1"/>
</dbReference>
<gene>
    <name evidence="8" type="ORF">ACFP4F_29530</name>
</gene>
<dbReference type="GO" id="GO:0016787">
    <property type="term" value="F:hydrolase activity"/>
    <property type="evidence" value="ECO:0007669"/>
    <property type="project" value="UniProtKB-KW"/>
</dbReference>
<evidence type="ECO:0000256" key="1">
    <source>
        <dbReference type="ARBA" id="ARBA00000829"/>
    </source>
</evidence>
<evidence type="ECO:0000313" key="8">
    <source>
        <dbReference type="EMBL" id="MFC6066660.1"/>
    </source>
</evidence>
<dbReference type="SUPFAM" id="SSF49303">
    <property type="entry name" value="beta-Galactosidase/glucuronidase domain"/>
    <property type="match status" value="1"/>
</dbReference>
<evidence type="ECO:0000256" key="2">
    <source>
        <dbReference type="ARBA" id="ARBA00007401"/>
    </source>
</evidence>
<dbReference type="InterPro" id="IPR013783">
    <property type="entry name" value="Ig-like_fold"/>
</dbReference>
<comment type="caution">
    <text evidence="8">The sequence shown here is derived from an EMBL/GenBank/DDBJ whole genome shotgun (WGS) entry which is preliminary data.</text>
</comment>
<protein>
    <recommendedName>
        <fullName evidence="3">beta-mannosidase</fullName>
        <ecNumber evidence="3">3.2.1.25</ecNumber>
    </recommendedName>
</protein>
<evidence type="ECO:0000256" key="4">
    <source>
        <dbReference type="ARBA" id="ARBA00022801"/>
    </source>
</evidence>
<dbReference type="InterPro" id="IPR008979">
    <property type="entry name" value="Galactose-bd-like_sf"/>
</dbReference>
<dbReference type="InterPro" id="IPR050887">
    <property type="entry name" value="Beta-mannosidase_GH2"/>
</dbReference>
<dbReference type="InterPro" id="IPR017853">
    <property type="entry name" value="GH"/>
</dbReference>
<dbReference type="RefSeq" id="WP_031065073.1">
    <property type="nucleotide sequence ID" value="NZ_JBHSPX010000008.1"/>
</dbReference>
<dbReference type="EMBL" id="JBHSPX010000008">
    <property type="protein sequence ID" value="MFC6066660.1"/>
    <property type="molecule type" value="Genomic_DNA"/>
</dbReference>